<name>A0A6F9DMP9_9ASCI</name>
<keyword evidence="6" id="KW-1133">Transmembrane helix</keyword>
<feature type="domain" description="EGF-like" evidence="8">
    <location>
        <begin position="418"/>
        <end position="429"/>
    </location>
</feature>
<keyword evidence="3" id="KW-0677">Repeat</keyword>
<protein>
    <submittedName>
        <fullName evidence="9">N-acetylglucosamine-1-phosphodiester alpha-N-acetylglucosaminidase-like</fullName>
    </submittedName>
</protein>
<keyword evidence="6" id="KW-0472">Membrane</keyword>
<dbReference type="PROSITE" id="PS00022">
    <property type="entry name" value="EGF_1"/>
    <property type="match status" value="2"/>
</dbReference>
<dbReference type="Gene3D" id="2.170.300.10">
    <property type="entry name" value="Tie2 ligand-binding domain superfamily"/>
    <property type="match status" value="1"/>
</dbReference>
<accession>A0A6F9DMP9</accession>
<keyword evidence="1" id="KW-0245">EGF-like domain</keyword>
<evidence type="ECO:0000256" key="6">
    <source>
        <dbReference type="SAM" id="Phobius"/>
    </source>
</evidence>
<dbReference type="SMART" id="SM00181">
    <property type="entry name" value="EGF"/>
    <property type="match status" value="3"/>
</dbReference>
<evidence type="ECO:0000256" key="3">
    <source>
        <dbReference type="ARBA" id="ARBA00022737"/>
    </source>
</evidence>
<feature type="chain" id="PRO_5026249863" evidence="7">
    <location>
        <begin position="22"/>
        <end position="613"/>
    </location>
</feature>
<gene>
    <name evidence="9" type="primary">Nagpa-001</name>
</gene>
<dbReference type="PANTHER" id="PTHR40446">
    <property type="entry name" value="N-ACETYLGLUCOSAMINE-1-PHOSPHODIESTER ALPHA-N-ACETYLGLUCOSAMINIDASE"/>
    <property type="match status" value="1"/>
</dbReference>
<dbReference type="EMBL" id="LR788333">
    <property type="protein sequence ID" value="CAB3264195.1"/>
    <property type="molecule type" value="mRNA"/>
</dbReference>
<dbReference type="CDD" id="cd00055">
    <property type="entry name" value="EGF_Lam"/>
    <property type="match status" value="1"/>
</dbReference>
<dbReference type="FunFam" id="2.170.300.10:FF:000041">
    <property type="entry name" value="Tyrosine protein kinase receptor tie-1, putative"/>
    <property type="match status" value="1"/>
</dbReference>
<feature type="signal peptide" evidence="7">
    <location>
        <begin position="1"/>
        <end position="21"/>
    </location>
</feature>
<dbReference type="InterPro" id="IPR000742">
    <property type="entry name" value="EGF"/>
</dbReference>
<proteinExistence type="evidence at transcript level"/>
<evidence type="ECO:0000259" key="8">
    <source>
        <dbReference type="PROSITE" id="PS00022"/>
    </source>
</evidence>
<reference evidence="9" key="1">
    <citation type="submission" date="2020-04" db="EMBL/GenBank/DDBJ databases">
        <authorList>
            <person name="Neveu A P."/>
        </authorList>
    </citation>
    <scope>NUCLEOTIDE SEQUENCE</scope>
    <source>
        <tissue evidence="9">Whole embryo</tissue>
    </source>
</reference>
<evidence type="ECO:0000256" key="7">
    <source>
        <dbReference type="SAM" id="SignalP"/>
    </source>
</evidence>
<dbReference type="PANTHER" id="PTHR40446:SF2">
    <property type="entry name" value="N-ACETYLGLUCOSAMINE-1-PHOSPHODIESTER ALPHA-N-ACETYLGLUCOSAMINIDASE"/>
    <property type="match status" value="1"/>
</dbReference>
<dbReference type="Pfam" id="PF09992">
    <property type="entry name" value="NAGPA"/>
    <property type="match status" value="1"/>
</dbReference>
<dbReference type="GO" id="GO:0033299">
    <property type="term" value="P:secretion of lysosomal enzymes"/>
    <property type="evidence" value="ECO:0007669"/>
    <property type="project" value="TreeGrafter"/>
</dbReference>
<feature type="compositionally biased region" description="Low complexity" evidence="5">
    <location>
        <begin position="542"/>
        <end position="558"/>
    </location>
</feature>
<keyword evidence="2 7" id="KW-0732">Signal</keyword>
<dbReference type="InterPro" id="IPR018711">
    <property type="entry name" value="NAGPA"/>
</dbReference>
<feature type="region of interest" description="Disordered" evidence="5">
    <location>
        <begin position="539"/>
        <end position="558"/>
    </location>
</feature>
<keyword evidence="6" id="KW-0812">Transmembrane</keyword>
<feature type="transmembrane region" description="Helical" evidence="6">
    <location>
        <begin position="506"/>
        <end position="531"/>
    </location>
</feature>
<evidence type="ECO:0000256" key="4">
    <source>
        <dbReference type="ARBA" id="ARBA00023157"/>
    </source>
</evidence>
<organism evidence="9">
    <name type="scientific">Phallusia mammillata</name>
    <dbReference type="NCBI Taxonomy" id="59560"/>
    <lineage>
        <taxon>Eukaryota</taxon>
        <taxon>Metazoa</taxon>
        <taxon>Chordata</taxon>
        <taxon>Tunicata</taxon>
        <taxon>Ascidiacea</taxon>
        <taxon>Phlebobranchia</taxon>
        <taxon>Ascidiidae</taxon>
        <taxon>Phallusia</taxon>
    </lineage>
</organism>
<dbReference type="AlphaFoldDB" id="A0A6F9DMP9"/>
<feature type="domain" description="EGF-like" evidence="8">
    <location>
        <begin position="375"/>
        <end position="386"/>
    </location>
</feature>
<keyword evidence="4" id="KW-1015">Disulfide bond</keyword>
<sequence>MMKCLTLIFTTCFVMTTCTIGEESLNDDILHPYEEHERTKRQSIVKITHKIVNTSDYETWTAHNSSSFIPVANTRSFVADIPSFHQYVSDTHVYGHHTVINNPLRTFSVIEARKDGCSRNVQATVTDAARQNDCLVAQNGGYFDTRTFSCHGNVVSNGKLIQNTGIQNVHFGITSSGSIITGYLNKEDVQSMNFTQLIGGVIWLVRNGTSFVDESLKLEDIAEETGTLKFFADVQSARTAIGHDKQGRIVFVQVDGQTKTRGPGLFGFAKFLLNELGLVNAINLDGGGSATLVLNGTLASYPSDHCKNNPKYRCARQVSTVICAHCATCVPPCLHGTCHDGRCECANNWVGDTCNVVECFVHNCSGHGNCTLAGCQCQLGWHGDQCDLPCNQGSFGINCSQICACQHHSYCDPYNGKCHCLPGYYGALCDKECPPGKYGINCAYNCHCSDSCLCHPETGTCLQTSQVQSKINKEFANVSMCLATNLWNMSTIVETTSVKQYLNDNIFIVSVVCGTAGLLIFSLAANFVFLWRSFTSASTSKSTPHITESSETTTSTNSDSYEFEYQKPSAMSKLSALWYGFSGNLWSSTGAKYQALGTSEEALELNEITPLRS</sequence>
<dbReference type="InterPro" id="IPR002049">
    <property type="entry name" value="LE_dom"/>
</dbReference>
<evidence type="ECO:0000256" key="5">
    <source>
        <dbReference type="SAM" id="MobiDB-lite"/>
    </source>
</evidence>
<evidence type="ECO:0000256" key="1">
    <source>
        <dbReference type="ARBA" id="ARBA00022536"/>
    </source>
</evidence>
<evidence type="ECO:0000256" key="2">
    <source>
        <dbReference type="ARBA" id="ARBA00022729"/>
    </source>
</evidence>
<evidence type="ECO:0000313" key="9">
    <source>
        <dbReference type="EMBL" id="CAB3264195.1"/>
    </source>
</evidence>